<feature type="compositionally biased region" description="Basic and acidic residues" evidence="10">
    <location>
        <begin position="197"/>
        <end position="210"/>
    </location>
</feature>
<evidence type="ECO:0000256" key="5">
    <source>
        <dbReference type="ARBA" id="ARBA00022490"/>
    </source>
</evidence>
<evidence type="ECO:0000313" key="12">
    <source>
        <dbReference type="Proteomes" id="UP001557470"/>
    </source>
</evidence>
<sequence>MAFCRDQYYERIGSIQQGIHEREKRRLELEGELFAYCRSDQRVSQIKCMKLRGYLKEICEREKRAKMRNHELLKDVELMEMSMKEHYPDHSSLQHHKVECLNRVSRFMAAGQKAKKTDLGTDTGDVLHMHPQGDILSPLDQVLHPPSLLLTGAQSFRVSTAKDVPTSVHLPKAEHHSPNDRSHDSDPTQSGLLSDSEVSKQDVSDSESRLSGDFSGTADSPDGSNLSDKHQRRTAVLPSSPALTASACVPFGGDEKPPTLGLTLTRPEKNSLWRSSNSHMCDRNSPAECTQDGGFSHQHSIKEDVGGVLQRSPPQTDLEKESQDVLEKSESLSLSSSSMNLTLTSSGDDLSIALVESDLPEVPKIPKKVRRNRSQGPPGSTAKAQESQLCSIRIHSQVSLDRSEPKDGPESSRESATQETPMERLSMEAFVHLLEGVEEHILKGRSNVYLVSSVGDSEHNKVISLCNARADLNEQDLDACGAVVLHQLQRLSWSMSKGCLLPEEVVRSNWSSNEPVKISSSLSPDAAPLWERWFKHALLLRDHRVLTTKRLVQLFTPLLLPFNASYSTKAKVLLRTLLSQPSEESPSVGSSSIGLPSLLYDGAAEIQPARPVPEHGAAGAHGCYGLQSGEEDSQDDSVPIRETKAYQLLKQSAQPDRQHLSSGEEDEDLSGVDEVCEEDTGRFGYTSPPDPYPGKGNKHIQSSTAVQSKAFWGESDDSNSEIEAALRPKLYSINNDDSGDFFD</sequence>
<dbReference type="GO" id="GO:0005813">
    <property type="term" value="C:centrosome"/>
    <property type="evidence" value="ECO:0007669"/>
    <property type="project" value="UniProtKB-SubCell"/>
</dbReference>
<feature type="compositionally biased region" description="Basic and acidic residues" evidence="10">
    <location>
        <begin position="171"/>
        <end position="186"/>
    </location>
</feature>
<evidence type="ECO:0000313" key="11">
    <source>
        <dbReference type="EMBL" id="KAL0969252.1"/>
    </source>
</evidence>
<comment type="function">
    <text evidence="8">Centrosomal protein required for establishing a robust mitotic centrosome architecture that can endure the forces that converge on the centrosomes during spindle formation. Required for stabilizing the expanded pericentriolar material around the centriole.</text>
</comment>
<dbReference type="InterPro" id="IPR026742">
    <property type="entry name" value="Centrosomal_kizuma"/>
</dbReference>
<protein>
    <recommendedName>
        <fullName evidence="4">Centrosomal protein kizuna</fullName>
    </recommendedName>
    <alternativeName>
        <fullName evidence="9">Polo-like kinase 1 substrate 1</fullName>
    </alternativeName>
</protein>
<feature type="region of interest" description="Disordered" evidence="10">
    <location>
        <begin position="364"/>
        <end position="422"/>
    </location>
</feature>
<dbReference type="EMBL" id="JAGEUA010000007">
    <property type="protein sequence ID" value="KAL0969252.1"/>
    <property type="molecule type" value="Genomic_DNA"/>
</dbReference>
<evidence type="ECO:0000256" key="7">
    <source>
        <dbReference type="ARBA" id="ARBA00023273"/>
    </source>
</evidence>
<keyword evidence="12" id="KW-1185">Reference proteome</keyword>
<evidence type="ECO:0000256" key="4">
    <source>
        <dbReference type="ARBA" id="ARBA00013872"/>
    </source>
</evidence>
<gene>
    <name evidence="11" type="ORF">UPYG_G00224520</name>
</gene>
<evidence type="ECO:0000256" key="1">
    <source>
        <dbReference type="ARBA" id="ARBA00004120"/>
    </source>
</evidence>
<proteinExistence type="inferred from homology"/>
<keyword evidence="7" id="KW-0966">Cell projection</keyword>
<organism evidence="11 12">
    <name type="scientific">Umbra pygmaea</name>
    <name type="common">Eastern mudminnow</name>
    <dbReference type="NCBI Taxonomy" id="75934"/>
    <lineage>
        <taxon>Eukaryota</taxon>
        <taxon>Metazoa</taxon>
        <taxon>Chordata</taxon>
        <taxon>Craniata</taxon>
        <taxon>Vertebrata</taxon>
        <taxon>Euteleostomi</taxon>
        <taxon>Actinopterygii</taxon>
        <taxon>Neopterygii</taxon>
        <taxon>Teleostei</taxon>
        <taxon>Protacanthopterygii</taxon>
        <taxon>Esociformes</taxon>
        <taxon>Umbridae</taxon>
        <taxon>Umbra</taxon>
    </lineage>
</organism>
<feature type="region of interest" description="Disordered" evidence="10">
    <location>
        <begin position="651"/>
        <end position="743"/>
    </location>
</feature>
<keyword evidence="6" id="KW-0206">Cytoskeleton</keyword>
<dbReference type="PANTHER" id="PTHR16299">
    <property type="entry name" value="CENTROSOMAL PROTEIN KIZUNA"/>
    <property type="match status" value="1"/>
</dbReference>
<reference evidence="11 12" key="1">
    <citation type="submission" date="2024-06" db="EMBL/GenBank/DDBJ databases">
        <authorList>
            <person name="Pan Q."/>
            <person name="Wen M."/>
            <person name="Jouanno E."/>
            <person name="Zahm M."/>
            <person name="Klopp C."/>
            <person name="Cabau C."/>
            <person name="Louis A."/>
            <person name="Berthelot C."/>
            <person name="Parey E."/>
            <person name="Roest Crollius H."/>
            <person name="Montfort J."/>
            <person name="Robinson-Rechavi M."/>
            <person name="Bouchez O."/>
            <person name="Lampietro C."/>
            <person name="Lopez Roques C."/>
            <person name="Donnadieu C."/>
            <person name="Postlethwait J."/>
            <person name="Bobe J."/>
            <person name="Verreycken H."/>
            <person name="Guiguen Y."/>
        </authorList>
    </citation>
    <scope>NUCLEOTIDE SEQUENCE [LARGE SCALE GENOMIC DNA]</scope>
    <source>
        <strain evidence="11">Up_M1</strain>
        <tissue evidence="11">Testis</tissue>
    </source>
</reference>
<evidence type="ECO:0000256" key="6">
    <source>
        <dbReference type="ARBA" id="ARBA00023212"/>
    </source>
</evidence>
<feature type="region of interest" description="Disordered" evidence="10">
    <location>
        <begin position="161"/>
        <end position="343"/>
    </location>
</feature>
<feature type="compositionally biased region" description="Low complexity" evidence="10">
    <location>
        <begin position="331"/>
        <end position="343"/>
    </location>
</feature>
<name>A0ABD0WYA8_UMBPY</name>
<evidence type="ECO:0000256" key="9">
    <source>
        <dbReference type="ARBA" id="ARBA00031153"/>
    </source>
</evidence>
<dbReference type="PANTHER" id="PTHR16299:SF2">
    <property type="entry name" value="CENTROSOMAL PROTEIN KIZUNA"/>
    <property type="match status" value="1"/>
</dbReference>
<evidence type="ECO:0000256" key="3">
    <source>
        <dbReference type="ARBA" id="ARBA00010767"/>
    </source>
</evidence>
<dbReference type="AlphaFoldDB" id="A0ABD0WYA8"/>
<feature type="compositionally biased region" description="Acidic residues" evidence="10">
    <location>
        <begin position="663"/>
        <end position="678"/>
    </location>
</feature>
<keyword evidence="5" id="KW-0963">Cytoplasm</keyword>
<evidence type="ECO:0000256" key="8">
    <source>
        <dbReference type="ARBA" id="ARBA00024919"/>
    </source>
</evidence>
<comment type="caution">
    <text evidence="11">The sequence shown here is derived from an EMBL/GenBank/DDBJ whole genome shotgun (WGS) entry which is preliminary data.</text>
</comment>
<accession>A0ABD0WYA8</accession>
<feature type="compositionally biased region" description="Basic and acidic residues" evidence="10">
    <location>
        <begin position="317"/>
        <end position="330"/>
    </location>
</feature>
<evidence type="ECO:0000256" key="2">
    <source>
        <dbReference type="ARBA" id="ARBA00004300"/>
    </source>
</evidence>
<evidence type="ECO:0000256" key="10">
    <source>
        <dbReference type="SAM" id="MobiDB-lite"/>
    </source>
</evidence>
<comment type="similarity">
    <text evidence="3">Belongs to the kizuna family.</text>
</comment>
<dbReference type="Proteomes" id="UP001557470">
    <property type="component" value="Unassembled WGS sequence"/>
</dbReference>
<feature type="compositionally biased region" description="Polar residues" evidence="10">
    <location>
        <begin position="374"/>
        <end position="400"/>
    </location>
</feature>
<comment type="subcellular location">
    <subcellularLocation>
        <location evidence="1">Cytoplasm</location>
        <location evidence="1">Cytoskeleton</location>
        <location evidence="1">Cilium basal body</location>
    </subcellularLocation>
    <subcellularLocation>
        <location evidence="2">Cytoplasm</location>
        <location evidence="2">Cytoskeleton</location>
        <location evidence="2">Microtubule organizing center</location>
        <location evidence="2">Centrosome</location>
    </subcellularLocation>
</comment>
<feature type="region of interest" description="Disordered" evidence="10">
    <location>
        <begin position="612"/>
        <end position="637"/>
    </location>
</feature>
<feature type="compositionally biased region" description="Basic and acidic residues" evidence="10">
    <location>
        <begin position="401"/>
        <end position="413"/>
    </location>
</feature>